<evidence type="ECO:0000313" key="3">
    <source>
        <dbReference type="Proteomes" id="UP000774326"/>
    </source>
</evidence>
<gene>
    <name evidence="2" type="ORF">WICPIJ_009704</name>
</gene>
<feature type="compositionally biased region" description="Basic residues" evidence="1">
    <location>
        <begin position="180"/>
        <end position="194"/>
    </location>
</feature>
<sequence length="291" mass="32270">MLSYHNASPFYPFSQVFDGPRPLSYLCQSRQPQLRRAARSGSSYNDELSNIVDSLMRFNHPQPQPQPPRVQTSLHNLTNSYQIKLSKRVGDFDDYVIRFTTIDHKHEVKLSIKSETDSFEKDIMFKSKDIKVNHIDYHIEGSTMIVIVPKRHASTATSTTASSSATTTSSSNSSNNCAASKKHVSKPKSHRSHSSRSSPRRLSNQFSFAADATNVVPIPVNFHKSQEAATPTDTVSSTSVTNEVEAEAVSDSQTEEYQSDSDSIASLTSEISHLPKVVRKASLEDVADEGF</sequence>
<organism evidence="2 3">
    <name type="scientific">Wickerhamomyces pijperi</name>
    <name type="common">Yeast</name>
    <name type="synonym">Pichia pijperi</name>
    <dbReference type="NCBI Taxonomy" id="599730"/>
    <lineage>
        <taxon>Eukaryota</taxon>
        <taxon>Fungi</taxon>
        <taxon>Dikarya</taxon>
        <taxon>Ascomycota</taxon>
        <taxon>Saccharomycotina</taxon>
        <taxon>Saccharomycetes</taxon>
        <taxon>Phaffomycetales</taxon>
        <taxon>Wickerhamomycetaceae</taxon>
        <taxon>Wickerhamomyces</taxon>
    </lineage>
</organism>
<feature type="compositionally biased region" description="Low complexity" evidence="1">
    <location>
        <begin position="228"/>
        <end position="243"/>
    </location>
</feature>
<dbReference type="AlphaFoldDB" id="A0A9P8PLQ5"/>
<name>A0A9P8PLQ5_WICPI</name>
<reference evidence="2" key="1">
    <citation type="journal article" date="2021" name="Open Biol.">
        <title>Shared evolutionary footprints suggest mitochondrial oxidative damage underlies multiple complex I losses in fungi.</title>
        <authorList>
            <person name="Schikora-Tamarit M.A."/>
            <person name="Marcet-Houben M."/>
            <person name="Nosek J."/>
            <person name="Gabaldon T."/>
        </authorList>
    </citation>
    <scope>NUCLEOTIDE SEQUENCE</scope>
    <source>
        <strain evidence="2">CBS2887</strain>
    </source>
</reference>
<feature type="region of interest" description="Disordered" evidence="1">
    <location>
        <begin position="224"/>
        <end position="264"/>
    </location>
</feature>
<protein>
    <submittedName>
        <fullName evidence="2">Uncharacterized protein</fullName>
    </submittedName>
</protein>
<accession>A0A9P8PLQ5</accession>
<keyword evidence="3" id="KW-1185">Reference proteome</keyword>
<proteinExistence type="predicted"/>
<comment type="caution">
    <text evidence="2">The sequence shown here is derived from an EMBL/GenBank/DDBJ whole genome shotgun (WGS) entry which is preliminary data.</text>
</comment>
<feature type="compositionally biased region" description="Acidic residues" evidence="1">
    <location>
        <begin position="244"/>
        <end position="259"/>
    </location>
</feature>
<feature type="region of interest" description="Disordered" evidence="1">
    <location>
        <begin position="158"/>
        <end position="202"/>
    </location>
</feature>
<reference evidence="2" key="2">
    <citation type="submission" date="2021-01" db="EMBL/GenBank/DDBJ databases">
        <authorList>
            <person name="Schikora-Tamarit M.A."/>
        </authorList>
    </citation>
    <scope>NUCLEOTIDE SEQUENCE</scope>
    <source>
        <strain evidence="2">CBS2887</strain>
    </source>
</reference>
<evidence type="ECO:0000256" key="1">
    <source>
        <dbReference type="SAM" id="MobiDB-lite"/>
    </source>
</evidence>
<dbReference type="EMBL" id="JAEUBG010005602">
    <property type="protein sequence ID" value="KAH3673722.1"/>
    <property type="molecule type" value="Genomic_DNA"/>
</dbReference>
<dbReference type="Proteomes" id="UP000774326">
    <property type="component" value="Unassembled WGS sequence"/>
</dbReference>
<feature type="compositionally biased region" description="Low complexity" evidence="1">
    <location>
        <begin position="158"/>
        <end position="179"/>
    </location>
</feature>
<evidence type="ECO:0000313" key="2">
    <source>
        <dbReference type="EMBL" id="KAH3673722.1"/>
    </source>
</evidence>